<dbReference type="Pfam" id="PF13613">
    <property type="entry name" value="HTH_Tnp_4"/>
    <property type="match status" value="1"/>
</dbReference>
<evidence type="ECO:0000313" key="2">
    <source>
        <dbReference type="EMBL" id="GBL09792.1"/>
    </source>
</evidence>
<dbReference type="AlphaFoldDB" id="A0A2Z6UJP4"/>
<comment type="caution">
    <text evidence="2">The sequence shown here is derived from an EMBL/GenBank/DDBJ whole genome shotgun (WGS) entry which is preliminary data.</text>
</comment>
<dbReference type="Proteomes" id="UP000248272">
    <property type="component" value="Unassembled WGS sequence"/>
</dbReference>
<accession>A0A2Z6UJP4</accession>
<organism evidence="2 3">
    <name type="scientific">Microcystis aeruginosa Sj</name>
    <dbReference type="NCBI Taxonomy" id="1979544"/>
    <lineage>
        <taxon>Bacteria</taxon>
        <taxon>Bacillati</taxon>
        <taxon>Cyanobacteriota</taxon>
        <taxon>Cyanophyceae</taxon>
        <taxon>Oscillatoriophycideae</taxon>
        <taxon>Chroococcales</taxon>
        <taxon>Microcystaceae</taxon>
        <taxon>Microcystis</taxon>
    </lineage>
</organism>
<dbReference type="InterPro" id="IPR027805">
    <property type="entry name" value="Transposase_HTH_dom"/>
</dbReference>
<gene>
    <name evidence="2" type="ORF">MSj_01272</name>
</gene>
<feature type="domain" description="Transposase Helix-turn-helix" evidence="1">
    <location>
        <begin position="47"/>
        <end position="96"/>
    </location>
</feature>
<dbReference type="EMBL" id="BDSG01000023">
    <property type="protein sequence ID" value="GBL09792.1"/>
    <property type="molecule type" value="Genomic_DNA"/>
</dbReference>
<evidence type="ECO:0000313" key="3">
    <source>
        <dbReference type="Proteomes" id="UP000248272"/>
    </source>
</evidence>
<reference evidence="2 3" key="1">
    <citation type="journal article" date="2018" name="Front. Microbiol.">
        <title>Adaptation of the Freshwater Bloom-Forming Cyanobacterium Microcystis aeruginosa to Brackish Water Is Driven by Recent Horizontal Transfer of Sucrose Genes.</title>
        <authorList>
            <person name="Tanabe Y."/>
            <person name="Hodoki Y."/>
            <person name="Sano T."/>
            <person name="Tada K."/>
            <person name="Watanabe M.M."/>
        </authorList>
    </citation>
    <scope>NUCLEOTIDE SEQUENCE [LARGE SCALE GENOMIC DNA]</scope>
    <source>
        <strain evidence="2 3">Sj</strain>
    </source>
</reference>
<evidence type="ECO:0000259" key="1">
    <source>
        <dbReference type="Pfam" id="PF13613"/>
    </source>
</evidence>
<sequence>MTYEQVKTLKPTEFKRLCGVYPDTFKDMVTVLKAEKVWQKKTGRPSKLSTEDKLLITLEYWREYRTYFHRGNSWGINESTAYRIVRKVENILIKSGLFNLPGKKALLESNSEIEVIVVDVSEQEIERPKKNRNHAIVASRDTTH</sequence>
<protein>
    <recommendedName>
        <fullName evidence="1">Transposase Helix-turn-helix domain-containing protein</fullName>
    </recommendedName>
</protein>
<name>A0A2Z6UJP4_MICAE</name>
<proteinExistence type="predicted"/>